<dbReference type="InterPro" id="IPR050162">
    <property type="entry name" value="MsrA_MetSO_reductase"/>
</dbReference>
<evidence type="ECO:0000256" key="3">
    <source>
        <dbReference type="ARBA" id="ARBA00047806"/>
    </source>
</evidence>
<evidence type="ECO:0000313" key="10">
    <source>
        <dbReference type="Proteomes" id="UP000606653"/>
    </source>
</evidence>
<feature type="domain" description="MsrB" evidence="8">
    <location>
        <begin position="272"/>
        <end position="395"/>
    </location>
</feature>
<name>A0ABQ2L555_9BACL</name>
<dbReference type="EC" id="1.8.4.11" evidence="6"/>
<reference evidence="10" key="1">
    <citation type="journal article" date="2019" name="Int. J. Syst. Evol. Microbiol.">
        <title>The Global Catalogue of Microorganisms (GCM) 10K type strain sequencing project: providing services to taxonomists for standard genome sequencing and annotation.</title>
        <authorList>
            <consortium name="The Broad Institute Genomics Platform"/>
            <consortium name="The Broad Institute Genome Sequencing Center for Infectious Disease"/>
            <person name="Wu L."/>
            <person name="Ma J."/>
        </authorList>
    </citation>
    <scope>NUCLEOTIDE SEQUENCE [LARGE SCALE GENOMIC DNA]</scope>
    <source>
        <strain evidence="10">CGMCC 1.6964</strain>
    </source>
</reference>
<dbReference type="Pfam" id="PF01625">
    <property type="entry name" value="PMSR"/>
    <property type="match status" value="1"/>
</dbReference>
<dbReference type="Proteomes" id="UP000606653">
    <property type="component" value="Unassembled WGS sequence"/>
</dbReference>
<dbReference type="Gene3D" id="2.170.150.20">
    <property type="entry name" value="Peptide methionine sulfoxide reductase"/>
    <property type="match status" value="1"/>
</dbReference>
<keyword evidence="10" id="KW-1185">Reference proteome</keyword>
<proteinExistence type="inferred from homology"/>
<dbReference type="InterPro" id="IPR011057">
    <property type="entry name" value="Mss4-like_sf"/>
</dbReference>
<dbReference type="EMBL" id="BMLN01000008">
    <property type="protein sequence ID" value="GGO03778.1"/>
    <property type="molecule type" value="Genomic_DNA"/>
</dbReference>
<dbReference type="Gene3D" id="3.30.1060.10">
    <property type="entry name" value="Peptide methionine sulphoxide reductase MsrA"/>
    <property type="match status" value="1"/>
</dbReference>
<dbReference type="InterPro" id="IPR036509">
    <property type="entry name" value="Met_Sox_Rdtase_MsrA_sf"/>
</dbReference>
<comment type="similarity">
    <text evidence="6">Belongs to the MsrA Met sulfoxide reductase family.</text>
</comment>
<accession>A0ABQ2L555</accession>
<dbReference type="InterPro" id="IPR002569">
    <property type="entry name" value="Met_Sox_Rdtase_MsrA_dom"/>
</dbReference>
<evidence type="ECO:0000256" key="1">
    <source>
        <dbReference type="ARBA" id="ARBA00023002"/>
    </source>
</evidence>
<keyword evidence="1 6" id="KW-0560">Oxidoreductase</keyword>
<comment type="function">
    <text evidence="6">Has an important function as a repair enzyme for proteins that have been inactivated by oxidation. Catalyzes the reversible oxidation-reduction of methionine sulfoxide in proteins to methionine.</text>
</comment>
<dbReference type="NCBIfam" id="TIGR00357">
    <property type="entry name" value="peptide-methionine (R)-S-oxide reductase MsrB"/>
    <property type="match status" value="1"/>
</dbReference>
<dbReference type="SUPFAM" id="SSF55068">
    <property type="entry name" value="Peptide methionine sulfoxide reductase"/>
    <property type="match status" value="1"/>
</dbReference>
<dbReference type="Pfam" id="PF01641">
    <property type="entry name" value="SelR"/>
    <property type="match status" value="1"/>
</dbReference>
<comment type="catalytic activity">
    <reaction evidence="4">
        <text>L-methionyl-[protein] + [thioredoxin]-disulfide + H2O = L-methionyl-(R)-S-oxide-[protein] + [thioredoxin]-dithiol</text>
        <dbReference type="Rhea" id="RHEA:24164"/>
        <dbReference type="Rhea" id="RHEA-COMP:10698"/>
        <dbReference type="Rhea" id="RHEA-COMP:10700"/>
        <dbReference type="Rhea" id="RHEA-COMP:12313"/>
        <dbReference type="Rhea" id="RHEA-COMP:12314"/>
        <dbReference type="ChEBI" id="CHEBI:15377"/>
        <dbReference type="ChEBI" id="CHEBI:16044"/>
        <dbReference type="ChEBI" id="CHEBI:29950"/>
        <dbReference type="ChEBI" id="CHEBI:45764"/>
        <dbReference type="ChEBI" id="CHEBI:50058"/>
        <dbReference type="EC" id="1.8.4.12"/>
    </reaction>
</comment>
<dbReference type="RefSeq" id="WP_018976529.1">
    <property type="nucleotide sequence ID" value="NZ_BMLN01000008.1"/>
</dbReference>
<evidence type="ECO:0000256" key="7">
    <source>
        <dbReference type="SAM" id="SignalP"/>
    </source>
</evidence>
<gene>
    <name evidence="6" type="primary">msrA</name>
    <name evidence="9" type="ORF">GCM10010969_28310</name>
</gene>
<dbReference type="SUPFAM" id="SSF51316">
    <property type="entry name" value="Mss4-like"/>
    <property type="match status" value="1"/>
</dbReference>
<comment type="caution">
    <text evidence="9">The sequence shown here is derived from an EMBL/GenBank/DDBJ whole genome shotgun (WGS) entry which is preliminary data.</text>
</comment>
<dbReference type="HAMAP" id="MF_01401">
    <property type="entry name" value="MsrA"/>
    <property type="match status" value="1"/>
</dbReference>
<evidence type="ECO:0000256" key="2">
    <source>
        <dbReference type="ARBA" id="ARBA00023268"/>
    </source>
</evidence>
<keyword evidence="7" id="KW-0732">Signal</keyword>
<keyword evidence="2" id="KW-0511">Multifunctional enzyme</keyword>
<comment type="catalytic activity">
    <reaction evidence="3 6">
        <text>L-methionyl-[protein] + [thioredoxin]-disulfide + H2O = L-methionyl-(S)-S-oxide-[protein] + [thioredoxin]-dithiol</text>
        <dbReference type="Rhea" id="RHEA:14217"/>
        <dbReference type="Rhea" id="RHEA-COMP:10698"/>
        <dbReference type="Rhea" id="RHEA-COMP:10700"/>
        <dbReference type="Rhea" id="RHEA-COMP:12313"/>
        <dbReference type="Rhea" id="RHEA-COMP:12315"/>
        <dbReference type="ChEBI" id="CHEBI:15377"/>
        <dbReference type="ChEBI" id="CHEBI:16044"/>
        <dbReference type="ChEBI" id="CHEBI:29950"/>
        <dbReference type="ChEBI" id="CHEBI:44120"/>
        <dbReference type="ChEBI" id="CHEBI:50058"/>
        <dbReference type="EC" id="1.8.4.11"/>
    </reaction>
</comment>
<dbReference type="InterPro" id="IPR002579">
    <property type="entry name" value="Met_Sox_Rdtase_MsrB_dom"/>
</dbReference>
<evidence type="ECO:0000256" key="6">
    <source>
        <dbReference type="HAMAP-Rule" id="MF_01401"/>
    </source>
</evidence>
<organism evidence="9 10">
    <name type="scientific">Saccharibacillus kuerlensis</name>
    <dbReference type="NCBI Taxonomy" id="459527"/>
    <lineage>
        <taxon>Bacteria</taxon>
        <taxon>Bacillati</taxon>
        <taxon>Bacillota</taxon>
        <taxon>Bacilli</taxon>
        <taxon>Bacillales</taxon>
        <taxon>Paenibacillaceae</taxon>
        <taxon>Saccharibacillus</taxon>
    </lineage>
</organism>
<dbReference type="PROSITE" id="PS51790">
    <property type="entry name" value="MSRB"/>
    <property type="match status" value="1"/>
</dbReference>
<evidence type="ECO:0000256" key="4">
    <source>
        <dbReference type="ARBA" id="ARBA00048488"/>
    </source>
</evidence>
<dbReference type="PROSITE" id="PS51257">
    <property type="entry name" value="PROKAR_LIPOPROTEIN"/>
    <property type="match status" value="1"/>
</dbReference>
<sequence>MKKRTRPAALLSLISLMLLALLVSACSPAGLAMNGSESSYGNVTAASIPNPNADVDYSKSDLKKIYLAGGCFWGVEAYMARIYGVQDAVSGYANGTGENPSYEEVIKGNRGFAETVEVTYDPERIALDELLTQFFKVIDPTSVNQQGNDRGIQYRSGVYYTDDSEKSVIESVIAKEQKRYNKDIVTEVLPLENFYLAEEYHQDYLEKNPNGYCHIDMNILTEQEVPAEGAAAGSDDSTSAAGVTSTGTKSAAATKAAGQIVIDPSDYPKRSAEELKSLLTDIQYKVAVEQDTEHPYSNEYWDTYEKGIYVDVSTGEPLFASEDKYDSQCGWPSFVKPIVPEVVTYEEDTAYNMVRTEVRSRSGDIHLGHVFDDGPEDRGGKRYCINSASIKFVPLADMNTQGYGYLISVAK</sequence>
<comment type="catalytic activity">
    <reaction evidence="5 6">
        <text>[thioredoxin]-disulfide + L-methionine + H2O = L-methionine (S)-S-oxide + [thioredoxin]-dithiol</text>
        <dbReference type="Rhea" id="RHEA:19993"/>
        <dbReference type="Rhea" id="RHEA-COMP:10698"/>
        <dbReference type="Rhea" id="RHEA-COMP:10700"/>
        <dbReference type="ChEBI" id="CHEBI:15377"/>
        <dbReference type="ChEBI" id="CHEBI:29950"/>
        <dbReference type="ChEBI" id="CHEBI:50058"/>
        <dbReference type="ChEBI" id="CHEBI:57844"/>
        <dbReference type="ChEBI" id="CHEBI:58772"/>
        <dbReference type="EC" id="1.8.4.11"/>
    </reaction>
</comment>
<feature type="chain" id="PRO_5046384033" description="Peptide methionine sulfoxide reductase MsrA" evidence="7">
    <location>
        <begin position="26"/>
        <end position="411"/>
    </location>
</feature>
<dbReference type="PANTHER" id="PTHR42799">
    <property type="entry name" value="MITOCHONDRIAL PEPTIDE METHIONINE SULFOXIDE REDUCTASE"/>
    <property type="match status" value="1"/>
</dbReference>
<dbReference type="PANTHER" id="PTHR42799:SF2">
    <property type="entry name" value="MITOCHONDRIAL PEPTIDE METHIONINE SULFOXIDE REDUCTASE"/>
    <property type="match status" value="1"/>
</dbReference>
<feature type="signal peptide" evidence="7">
    <location>
        <begin position="1"/>
        <end position="25"/>
    </location>
</feature>
<evidence type="ECO:0000259" key="8">
    <source>
        <dbReference type="PROSITE" id="PS51790"/>
    </source>
</evidence>
<evidence type="ECO:0000256" key="5">
    <source>
        <dbReference type="ARBA" id="ARBA00048782"/>
    </source>
</evidence>
<evidence type="ECO:0000313" key="9">
    <source>
        <dbReference type="EMBL" id="GGO03778.1"/>
    </source>
</evidence>
<dbReference type="NCBIfam" id="TIGR00401">
    <property type="entry name" value="msrA"/>
    <property type="match status" value="1"/>
</dbReference>
<feature type="active site" evidence="6">
    <location>
        <position position="71"/>
    </location>
</feature>
<protein>
    <recommendedName>
        <fullName evidence="6">Peptide methionine sulfoxide reductase MsrA</fullName>
        <shortName evidence="6">Protein-methionine-S-oxide reductase</shortName>
        <ecNumber evidence="6">1.8.4.11</ecNumber>
    </recommendedName>
    <alternativeName>
        <fullName evidence="6">Peptide-methionine (S)-S-oxide reductase</fullName>
        <shortName evidence="6">Peptide Met(O) reductase</shortName>
    </alternativeName>
</protein>